<reference evidence="2" key="1">
    <citation type="submission" date="2021-02" db="EMBL/GenBank/DDBJ databases">
        <title>Thiocyanate and organic carbon inputs drive convergent selection for specific autotrophic Afipia and Thiobacillus strains within complex microbiomes.</title>
        <authorList>
            <person name="Huddy R.J."/>
            <person name="Sachdeva R."/>
            <person name="Kadzinga F."/>
            <person name="Kantor R.S."/>
            <person name="Harrison S.T.L."/>
            <person name="Banfield J.F."/>
        </authorList>
    </citation>
    <scope>NUCLEOTIDE SEQUENCE</scope>
    <source>
        <strain evidence="2">SCN18_13_7_16_R3_B_64_19</strain>
    </source>
</reference>
<organism evidence="2 3">
    <name type="scientific">Thiomonas arsenitoxydans (strain DSM 22701 / CIP 110005 / 3As)</name>
    <dbReference type="NCBI Taxonomy" id="426114"/>
    <lineage>
        <taxon>Bacteria</taxon>
        <taxon>Pseudomonadati</taxon>
        <taxon>Pseudomonadota</taxon>
        <taxon>Betaproteobacteria</taxon>
        <taxon>Burkholderiales</taxon>
        <taxon>Thiomonas</taxon>
    </lineage>
</organism>
<gene>
    <name evidence="2" type="ORF">J0I24_06245</name>
</gene>
<comment type="caution">
    <text evidence="2">The sequence shown here is derived from an EMBL/GenBank/DDBJ whole genome shotgun (WGS) entry which is preliminary data.</text>
</comment>
<evidence type="ECO:0000313" key="2">
    <source>
        <dbReference type="EMBL" id="MBN8743891.1"/>
    </source>
</evidence>
<dbReference type="AlphaFoldDB" id="A0A8I1MUC2"/>
<proteinExistence type="predicted"/>
<name>A0A8I1MUC2_THIA3</name>
<dbReference type="InterPro" id="IPR036390">
    <property type="entry name" value="WH_DNA-bd_sf"/>
</dbReference>
<feature type="domain" description="Winged helix DNA-binding" evidence="1">
    <location>
        <begin position="14"/>
        <end position="93"/>
    </location>
</feature>
<dbReference type="InterPro" id="IPR027395">
    <property type="entry name" value="WH_DNA-bd_dom"/>
</dbReference>
<accession>A0A8I1MUC2</accession>
<dbReference type="PANTHER" id="PTHR37318:SF1">
    <property type="entry name" value="BSL7504 PROTEIN"/>
    <property type="match status" value="1"/>
</dbReference>
<dbReference type="InterPro" id="IPR011991">
    <property type="entry name" value="ArsR-like_HTH"/>
</dbReference>
<dbReference type="SUPFAM" id="SSF46785">
    <property type="entry name" value="Winged helix' DNA-binding domain"/>
    <property type="match status" value="1"/>
</dbReference>
<protein>
    <submittedName>
        <fullName evidence="2">Transcriptional regulator</fullName>
    </submittedName>
</protein>
<evidence type="ECO:0000313" key="3">
    <source>
        <dbReference type="Proteomes" id="UP000664800"/>
    </source>
</evidence>
<dbReference type="GO" id="GO:0006355">
    <property type="term" value="P:regulation of DNA-templated transcription"/>
    <property type="evidence" value="ECO:0007669"/>
    <property type="project" value="UniProtKB-ARBA"/>
</dbReference>
<evidence type="ECO:0000259" key="1">
    <source>
        <dbReference type="Pfam" id="PF13601"/>
    </source>
</evidence>
<dbReference type="InterPro" id="IPR036388">
    <property type="entry name" value="WH-like_DNA-bd_sf"/>
</dbReference>
<dbReference type="Pfam" id="PF13601">
    <property type="entry name" value="HTH_34"/>
    <property type="match status" value="1"/>
</dbReference>
<dbReference type="Proteomes" id="UP000664800">
    <property type="component" value="Unassembled WGS sequence"/>
</dbReference>
<dbReference type="RefSeq" id="WP_276729225.1">
    <property type="nucleotide sequence ID" value="NZ_JAFKMR010000014.1"/>
</dbReference>
<sequence>MSIDALDPLLHQPLRTQIAAYLAGAGQATFSDLKRLIGVSDGNLDAHLKKLLAADYVQSHKTSDGPRPQTVYSLTTTGREALLAYVAALQGLIAFAQVEPTRLQETVNAAAQPAQGVT</sequence>
<dbReference type="EMBL" id="JAFKMR010000014">
    <property type="protein sequence ID" value="MBN8743891.1"/>
    <property type="molecule type" value="Genomic_DNA"/>
</dbReference>
<dbReference type="Gene3D" id="1.10.10.10">
    <property type="entry name" value="Winged helix-like DNA-binding domain superfamily/Winged helix DNA-binding domain"/>
    <property type="match status" value="1"/>
</dbReference>
<dbReference type="CDD" id="cd00090">
    <property type="entry name" value="HTH_ARSR"/>
    <property type="match status" value="1"/>
</dbReference>
<dbReference type="PANTHER" id="PTHR37318">
    <property type="entry name" value="BSL7504 PROTEIN"/>
    <property type="match status" value="1"/>
</dbReference>